<feature type="binding site" evidence="6">
    <location>
        <position position="130"/>
    </location>
    <ligand>
        <name>a divalent metal cation</name>
        <dbReference type="ChEBI" id="CHEBI:60240"/>
        <label>1</label>
    </ligand>
</feature>
<dbReference type="InterPro" id="IPR018349">
    <property type="entry name" value="Pept_M24A_MAP2_BS"/>
</dbReference>
<dbReference type="VEuPathDB" id="MicrosporidiaDB:NBO_69g0014"/>
<feature type="binding site" evidence="6">
    <location>
        <position position="339"/>
    </location>
    <ligand>
        <name>a divalent metal cation</name>
        <dbReference type="ChEBI" id="CHEBI:60240"/>
        <label>1</label>
    </ligand>
</feature>
<reference evidence="8" key="1">
    <citation type="submission" date="2016-04" db="EMBL/GenBank/DDBJ databases">
        <title>Nosema bombycis Methionine Aminopeptidase 2.</title>
        <authorList>
            <person name="Yang S."/>
            <person name="Liu J."/>
        </authorList>
    </citation>
    <scope>NUCLEOTIDE SEQUENCE</scope>
    <source>
        <strain evidence="8">GD</strain>
    </source>
</reference>
<evidence type="ECO:0000256" key="3">
    <source>
        <dbReference type="ARBA" id="ARBA00022670"/>
    </source>
</evidence>
<dbReference type="NCBIfam" id="TIGR00501">
    <property type="entry name" value="met_pdase_II"/>
    <property type="match status" value="1"/>
</dbReference>
<evidence type="ECO:0000256" key="5">
    <source>
        <dbReference type="ARBA" id="ARBA00022801"/>
    </source>
</evidence>
<evidence type="ECO:0000256" key="6">
    <source>
        <dbReference type="HAMAP-Rule" id="MF_03175"/>
    </source>
</evidence>
<dbReference type="InterPro" id="IPR050247">
    <property type="entry name" value="Met_Aminopeptidase_Type2"/>
</dbReference>
<dbReference type="PROSITE" id="PS01202">
    <property type="entry name" value="MAP_2"/>
    <property type="match status" value="1"/>
</dbReference>
<keyword evidence="1 6" id="KW-0031">Aminopeptidase</keyword>
<gene>
    <name evidence="8" type="primary">MetAP2</name>
</gene>
<feature type="binding site" evidence="6">
    <location>
        <position position="210"/>
    </location>
    <ligand>
        <name>a divalent metal cation</name>
        <dbReference type="ChEBI" id="CHEBI:60240"/>
        <label>2</label>
        <note>catalytic</note>
    </ligand>
</feature>
<dbReference type="EMBL" id="KX185053">
    <property type="protein sequence ID" value="ANY00149.1"/>
    <property type="molecule type" value="Genomic_DNA"/>
</dbReference>
<feature type="domain" description="Peptidase M24" evidence="7">
    <location>
        <begin position="49"/>
        <end position="346"/>
    </location>
</feature>
<evidence type="ECO:0000256" key="2">
    <source>
        <dbReference type="ARBA" id="ARBA00022490"/>
    </source>
</evidence>
<keyword evidence="2 6" id="KW-0963">Cytoplasm</keyword>
<dbReference type="InterPro" id="IPR036388">
    <property type="entry name" value="WH-like_DNA-bd_sf"/>
</dbReference>
<protein>
    <recommendedName>
        <fullName evidence="6">Methionine aminopeptidase 2</fullName>
        <shortName evidence="6">MAP 2</shortName>
        <shortName evidence="6">MetAP 2</shortName>
        <ecNumber evidence="6">3.4.11.18</ecNumber>
    </recommendedName>
    <alternativeName>
        <fullName evidence="6">Peptidase M</fullName>
    </alternativeName>
</protein>
<dbReference type="InterPro" id="IPR002468">
    <property type="entry name" value="Pept_M24A_MAP2"/>
</dbReference>
<dbReference type="SUPFAM" id="SSF55920">
    <property type="entry name" value="Creatinase/aminopeptidase"/>
    <property type="match status" value="1"/>
</dbReference>
<dbReference type="InterPro" id="IPR036390">
    <property type="entry name" value="WH_DNA-bd_sf"/>
</dbReference>
<feature type="binding site" evidence="6">
    <location>
        <position position="243"/>
    </location>
    <ligand>
        <name>a divalent metal cation</name>
        <dbReference type="ChEBI" id="CHEBI:60240"/>
        <label>2</label>
        <note>catalytic</note>
    </ligand>
</feature>
<dbReference type="GO" id="GO:0046872">
    <property type="term" value="F:metal ion binding"/>
    <property type="evidence" value="ECO:0007669"/>
    <property type="project" value="UniProtKB-UniRule"/>
</dbReference>
<dbReference type="GO" id="GO:0004239">
    <property type="term" value="F:initiator methionyl aminopeptidase activity"/>
    <property type="evidence" value="ECO:0007669"/>
    <property type="project" value="UniProtKB-UniRule"/>
</dbReference>
<evidence type="ECO:0000313" key="8">
    <source>
        <dbReference type="EMBL" id="ANY00149.1"/>
    </source>
</evidence>
<dbReference type="GO" id="GO:0006508">
    <property type="term" value="P:proteolysis"/>
    <property type="evidence" value="ECO:0007669"/>
    <property type="project" value="UniProtKB-KW"/>
</dbReference>
<dbReference type="EC" id="3.4.11.18" evidence="6"/>
<dbReference type="CDD" id="cd01088">
    <property type="entry name" value="MetAP2"/>
    <property type="match status" value="1"/>
</dbReference>
<evidence type="ECO:0000256" key="4">
    <source>
        <dbReference type="ARBA" id="ARBA00022723"/>
    </source>
</evidence>
<name>A0A1B1ZGI0_NOSBO</name>
<feature type="binding site" evidence="6">
    <location>
        <position position="218"/>
    </location>
    <ligand>
        <name>substrate</name>
    </ligand>
</feature>
<dbReference type="HAMAP" id="MF_03175">
    <property type="entry name" value="MetAP_2_euk"/>
    <property type="match status" value="1"/>
</dbReference>
<feature type="binding site" evidence="6">
    <location>
        <position position="339"/>
    </location>
    <ligand>
        <name>a divalent metal cation</name>
        <dbReference type="ChEBI" id="CHEBI:60240"/>
        <label>2</label>
        <note>catalytic</note>
    </ligand>
</feature>
<dbReference type="InterPro" id="IPR036005">
    <property type="entry name" value="Creatinase/aminopeptidase-like"/>
</dbReference>
<dbReference type="Pfam" id="PF00557">
    <property type="entry name" value="Peptidase_M24"/>
    <property type="match status" value="1"/>
</dbReference>
<comment type="subcellular location">
    <subcellularLocation>
        <location evidence="6">Cytoplasm</location>
    </subcellularLocation>
</comment>
<evidence type="ECO:0000259" key="7">
    <source>
        <dbReference type="Pfam" id="PF00557"/>
    </source>
</evidence>
<organism evidence="8">
    <name type="scientific">Nosema bombycis</name>
    <name type="common">Microsporidian parasite</name>
    <name type="synonym">Pebrine of silkworm</name>
    <dbReference type="NCBI Taxonomy" id="27978"/>
    <lineage>
        <taxon>Eukaryota</taxon>
        <taxon>Fungi</taxon>
        <taxon>Fungi incertae sedis</taxon>
        <taxon>Microsporidia</taxon>
        <taxon>Nosematidae</taxon>
        <taxon>Nosema</taxon>
    </lineage>
</organism>
<dbReference type="PANTHER" id="PTHR45777">
    <property type="entry name" value="METHIONINE AMINOPEPTIDASE 2"/>
    <property type="match status" value="1"/>
</dbReference>
<evidence type="ECO:0000256" key="1">
    <source>
        <dbReference type="ARBA" id="ARBA00022438"/>
    </source>
</evidence>
<feature type="binding site" evidence="6">
    <location>
        <position position="109"/>
    </location>
    <ligand>
        <name>substrate</name>
    </ligand>
</feature>
<accession>A0A1B1ZGI0</accession>
<feature type="binding site" evidence="6">
    <location>
        <position position="141"/>
    </location>
    <ligand>
        <name>a divalent metal cation</name>
        <dbReference type="ChEBI" id="CHEBI:60240"/>
        <label>2</label>
        <note>catalytic</note>
    </ligand>
</feature>
<dbReference type="Gene3D" id="3.90.230.10">
    <property type="entry name" value="Creatinase/methionine aminopeptidase superfamily"/>
    <property type="match status" value="1"/>
</dbReference>
<dbReference type="SMR" id="A0A1B1ZGI0"/>
<dbReference type="PANTHER" id="PTHR45777:SF2">
    <property type="entry name" value="METHIONINE AMINOPEPTIDASE 2"/>
    <property type="match status" value="1"/>
</dbReference>
<keyword evidence="3 6" id="KW-0645">Protease</keyword>
<keyword evidence="5 6" id="KW-0378">Hydrolase</keyword>
<dbReference type="AlphaFoldDB" id="A0A1B1ZGI0"/>
<dbReference type="InterPro" id="IPR000994">
    <property type="entry name" value="Pept_M24"/>
</dbReference>
<dbReference type="Gene3D" id="1.10.10.10">
    <property type="entry name" value="Winged helix-like DNA-binding domain superfamily/Winged helix DNA-binding domain"/>
    <property type="match status" value="1"/>
</dbReference>
<comment type="function">
    <text evidence="6">Cotranslationally removes the N-terminal methionine from nascent proteins. The N-terminal methionine is often cleaved when the second residue in the primary sequence is small and uncharged (Met-Ala-, Cys, Gly, Pro, Ser, Thr, or Val).</text>
</comment>
<dbReference type="SUPFAM" id="SSF46785">
    <property type="entry name" value="Winged helix' DNA-binding domain"/>
    <property type="match status" value="1"/>
</dbReference>
<dbReference type="OMA" id="PFAKRWL"/>
<dbReference type="GO" id="GO:0005737">
    <property type="term" value="C:cytoplasm"/>
    <property type="evidence" value="ECO:0007669"/>
    <property type="project" value="UniProtKB-SubCell"/>
</dbReference>
<comment type="similarity">
    <text evidence="6">Belongs to the peptidase M24A family. Methionine aminopeptidase eukaryotic type 2 subfamily.</text>
</comment>
<feature type="binding site" evidence="6">
    <location>
        <position position="141"/>
    </location>
    <ligand>
        <name>a divalent metal cation</name>
        <dbReference type="ChEBI" id="CHEBI:60240"/>
        <label>1</label>
    </ligand>
</feature>
<keyword evidence="4 6" id="KW-0479">Metal-binding</keyword>
<comment type="cofactor">
    <cofactor evidence="6">
        <name>Co(2+)</name>
        <dbReference type="ChEBI" id="CHEBI:48828"/>
    </cofactor>
    <cofactor evidence="6">
        <name>Zn(2+)</name>
        <dbReference type="ChEBI" id="CHEBI:29105"/>
    </cofactor>
    <cofactor evidence="6">
        <name>Mn(2+)</name>
        <dbReference type="ChEBI" id="CHEBI:29035"/>
    </cofactor>
    <cofactor evidence="6">
        <name>Fe(2+)</name>
        <dbReference type="ChEBI" id="CHEBI:29033"/>
    </cofactor>
    <text evidence="6">Binds 2 divalent metal cations per subunit. Has a high-affinity and a low affinity metal-binding site. The true nature of the physiological cofactor is under debate. The enzyme is active with cobalt, zinc, manganese or divalent iron ions. Most likely, methionine aminopeptidases function as mononuclear Fe(2+)-metalloproteases under physiological conditions, and the catalytically relevant metal-binding site has been assigned to the histidine-containing high-affinity site.</text>
</comment>
<comment type="catalytic activity">
    <reaction evidence="6">
        <text>Release of N-terminal amino acids, preferentially methionine, from peptides and arylamides.</text>
        <dbReference type="EC" id="3.4.11.18"/>
    </reaction>
</comment>
<sequence length="358" mass="40509">MRPIVLSEVEEKPIEFLEKDEKYIKNVFYDKNNNEIPNELENDILLEARRAAEAHRRIRYKVQNLIKPGIPIIDIVNCIENSTRTLLKGEKGDGIGFPAGMSANDCAAHFTVLPDDNTTTLQENDVLKIDFGTHVNGRIMDCAFTVAFNPQFEQLLLASKEATYAGVKALGVDVRLCEIGRDIHEVMKSFEVQIDGVTYPIKPIYDLHGHSISQYTIHAGQSIPCYDNGDTTRIKENTFYAVETFASTGKGRISDKSPCTHYILNKNKQRKLFDKNCIAVYNFIKDNLGTLPFSPKHIDHYGIIKLPSYTYIKMLTMMGLITPYPPLNDIKGSYVAQFEHTIYVTENGKEILTKGDDF</sequence>
<dbReference type="GO" id="GO:0070006">
    <property type="term" value="F:metalloaminopeptidase activity"/>
    <property type="evidence" value="ECO:0007669"/>
    <property type="project" value="UniProtKB-UniRule"/>
</dbReference>
<proteinExistence type="inferred from homology"/>